<keyword evidence="3" id="KW-1185">Reference proteome</keyword>
<organism evidence="2 3">
    <name type="scientific">Spirobacillus cienkowskii</name>
    <dbReference type="NCBI Taxonomy" id="495820"/>
    <lineage>
        <taxon>Bacteria</taxon>
        <taxon>Pseudomonadati</taxon>
        <taxon>Bdellovibrionota</taxon>
        <taxon>Oligoflexia</taxon>
        <taxon>Silvanigrellales</taxon>
        <taxon>Spirobacillus</taxon>
    </lineage>
</organism>
<sequence length="264" mass="30456">MLKKFLVFLVVSLSLFSCSKQTNHKDYKKKYYNDTNQTDKANLYSDNINFENEVKKLVTTIFQDIFPHKKNVNTARLLRSVNSSGNSDELHDNLRRLFDAQKDYHTLYFDENKPTKYGFLSSNLQISSVTDDKKELFLISDINFTNKYDLNTVLKQFKVGDVIVSVNNETPQWRIASILDNNLGANKAAKKSRALESFFESKVPMGYCVVVFRDGQYFSVDIPSYIPSEISFVYSFLFKNIQGRNCDDDLNDDVNDVDVNDVDV</sequence>
<comment type="caution">
    <text evidence="2">The sequence shown here is derived from an EMBL/GenBank/DDBJ whole genome shotgun (WGS) entry which is preliminary data.</text>
</comment>
<accession>A0A369KUJ5</accession>
<gene>
    <name evidence="2" type="ORF">DCC88_02140</name>
</gene>
<dbReference type="AlphaFoldDB" id="A0A369KUJ5"/>
<proteinExistence type="predicted"/>
<keyword evidence="1" id="KW-0732">Signal</keyword>
<protein>
    <submittedName>
        <fullName evidence="2">Uncharacterized protein</fullName>
    </submittedName>
</protein>
<evidence type="ECO:0000313" key="2">
    <source>
        <dbReference type="EMBL" id="RDB37030.1"/>
    </source>
</evidence>
<dbReference type="PROSITE" id="PS51257">
    <property type="entry name" value="PROKAR_LIPOPROTEIN"/>
    <property type="match status" value="1"/>
</dbReference>
<dbReference type="Proteomes" id="UP000253934">
    <property type="component" value="Unassembled WGS sequence"/>
</dbReference>
<evidence type="ECO:0000256" key="1">
    <source>
        <dbReference type="SAM" id="SignalP"/>
    </source>
</evidence>
<feature type="chain" id="PRO_5016605196" evidence="1">
    <location>
        <begin position="20"/>
        <end position="264"/>
    </location>
</feature>
<feature type="non-terminal residue" evidence="2">
    <location>
        <position position="264"/>
    </location>
</feature>
<dbReference type="EMBL" id="QOVW01000012">
    <property type="protein sequence ID" value="RDB37030.1"/>
    <property type="molecule type" value="Genomic_DNA"/>
</dbReference>
<feature type="signal peptide" evidence="1">
    <location>
        <begin position="1"/>
        <end position="19"/>
    </location>
</feature>
<reference evidence="2" key="1">
    <citation type="submission" date="2018-04" db="EMBL/GenBank/DDBJ databases">
        <title>Draft genome sequence of the Candidatus Spirobacillus cienkowskii, a pathogen of freshwater Daphnia species, reconstructed from hemolymph metagenomic reads.</title>
        <authorList>
            <person name="Bresciani L."/>
            <person name="Lemos L.N."/>
            <person name="Wale N."/>
            <person name="Lin J.Y."/>
            <person name="Fernandes G.R."/>
            <person name="Duffy M.A."/>
            <person name="Rodrigues J.M."/>
        </authorList>
    </citation>
    <scope>NUCLEOTIDE SEQUENCE [LARGE SCALE GENOMIC DNA]</scope>
    <source>
        <strain evidence="2">Binning01</strain>
    </source>
</reference>
<evidence type="ECO:0000313" key="3">
    <source>
        <dbReference type="Proteomes" id="UP000253934"/>
    </source>
</evidence>
<name>A0A369KUJ5_9BACT</name>